<dbReference type="PROSITE" id="PS50077">
    <property type="entry name" value="HEAT_REPEAT"/>
    <property type="match status" value="3"/>
</dbReference>
<evidence type="ECO:0000313" key="6">
    <source>
        <dbReference type="Proteomes" id="UP000078348"/>
    </source>
</evidence>
<feature type="repeat" description="HEAT" evidence="3">
    <location>
        <begin position="1688"/>
        <end position="1723"/>
    </location>
</feature>
<evidence type="ECO:0000256" key="3">
    <source>
        <dbReference type="PROSITE-ProRule" id="PRU00103"/>
    </source>
</evidence>
<keyword evidence="6" id="KW-1185">Reference proteome</keyword>
<dbReference type="InterPro" id="IPR021133">
    <property type="entry name" value="HEAT_type_2"/>
</dbReference>
<dbReference type="Pfam" id="PF24984">
    <property type="entry name" value="HEAT_EF3_GNC1"/>
    <property type="match status" value="1"/>
</dbReference>
<evidence type="ECO:0000259" key="4">
    <source>
        <dbReference type="SMART" id="SM01349"/>
    </source>
</evidence>
<comment type="similarity">
    <text evidence="1">Belongs to the GCN1 family.</text>
</comment>
<sequence>MAFVNNWRFASKEDAALLEGYFSFLASMKFFAAVEKPFLKLVSANSGSRSVKWVYRLFRMVCILYAEVDSSMEDAVLETKMQLIEEVAEKDARLANLCVCYMISTSAPENDDDVDAGLNRAITFCTGRRDSLLLTACFLRNNQKTPAARDASLALLTKTYLAVLSGARKTPSKSVVLAGGEIAASATHDILTKDLFPALSRAVKRNAEMAIPCIFRVTQSLTVDCSRYLQYLVDTCLFFFKQDTPEAAEQVTTLLSAAMERCSDGEAVEGFVLALLKEMDASRAAPAVRRAVYEGVHTVLGGVRERVMGKAAALATGAHLAAQLLKYAQKETNAAAKAACCDCLGLAVRLSDAVPNEVMAWVEANATAAAFKQGVLFVLMQATATACTAFNTALLLPRLTEVVEAALARPFIAGCDGVVALPALVRLAALAGSELPAAALQALQEGSFLFQSNVLFSGNKENELATRWAHEGVLRLAALAAGGAVPEVPEVPEAERVRVVQLVFLLTTQVETATKKRAKQLLQDLAFNPATAHFLLESFRAWLVQGASLAFYCDDYPYARDALICVLHTLAHGRVSMDDVARFAWCASHPFLHGDKNTRAWKSVKMILTATCGELQLTEGNLDFVRALLESPEISVTAPNAVLRLTAQITLQNLASVPAFLPVLYATLQPLLAERANSTAVSEVSAQDLGIWQTPDHVEWKPVLDDVGYIADQTSKKSSRRNAQSDDAWAAELQAELNKDKIAKEKAEKAIAARSEVLQAQAAVRARVEEVAKPYRAALLTIRALVRGARVAFVPYAMECESVVSKLLSNPLVCELAREVYEDCCDCVTSNALRDALKNALFHVFFKEFYTTPLLQTAQALLETTNAVLAEGALGSYFLPLFLPVLKAVAFAAECKPLLGSVMVVLKAFSEMEDAFQEEANRCCRYDVLEILLELLRVAPHLDPSPESVMMTFCDAAPALQNNEVLLLLGDRGLLSPSEDVRLNALINLAAIPGTGNVLYVTRLFMAQFDEDEEIVEEAQQQWKEKSMKLIPSFSIPLFLLLGHAEAKTRACAARAIAAGLEQFPAAVKGVLEAVVRKYKEIAAMEDEKERAAFLSTVVALFYLLEQCAARKALPQEKLFDTLDILFDLGFAHASSEVRLQAMRAGEALMEAYGAENTQALLEYLNGRLRALEKDADTEAETQIQDHQREGCVVLLGKVTCFLADGDARIVTTAETLVDALSIPSASVQEAVARCLTPLFKYECLRVEAKRFVDRLLKQLTEGADYAARHGAAVGLAGAIKGMSSKAFKEYNINAFIEEAAQSSSNAAREGSMLALGALFDALTFMFEPYVVKFLPLLLENFSSKDEGVREAAEGASRSVMRNLSPHGVKLVLPKVLEGLKDSKWRTKQVAIKMLGSMAYCSPQSLSSCLPRIVPYLTESCNDAHTEIQESAKQSLMDIVNVIRTPEIADLQMVLLKALSEPHLYTGEALRTLTQTSFHHTIDSPSLALIVPILMRGLSDRVTDTKKKAALITGNICSLASRDDVMPYLPKLLPPLKKCLVDPLPDVRAVAAHSIGMLGHEVGEEEMQETLSWLIEKVYEDSTVAERSGAAQGLADLLASVSKARFDEILGELLQNAKHPRAYVREGVMWTLSFLPSTLGERFAPLLSTIMPAIVAGLADESEMVAEVALRAGQVLVKTFAHSELAQVLPPLSDAMMDDDWRIRQSSVMLMGELLYTLGKTKAVGISEDENDAGLSSDSVELLLQKELGMQKWIEVMASLFFLTTDVTAAVRQSAFQVWKSVVNNTPRTLKKLLGELTQLCFSMFTSESETKRTLAARCLGEIVQKLGEFVIPHVLKVLNEGLVSPDPVTRQVVCIAFVQVLSSCTTGVLDVWGDAFLESLEVSICDEDASVRAAAAEALTLLQRKGRGNAFDALLPILLRDLETEDEAKHIRALNGLKEVIVLQGKQIIQTLFSKLTAAPLTIAHLHVLRAIVPSTSKFLHYFINDMTNDFLLQLYGKNDEAETPMEDATMAAAIREVLQTMVASVQTFGVQWTITCLDKISNMANNGYRREACALIGTFCEQTQADYSEQMQMILRCLIKRAADVDPTVIDAAWAALTTLLTKNRVEDLLPYVSFISNMIATVISTERYKPGVDINTYVLPAFEKKDGLKPLFQLLQKGIMVASAERKADCATLICDLVQYAPAKNVRLYALQVTGPLIRIIGDKYSPELRTTFYRALNLLLSKSGDALRPFLPQLQTTFIRALKDGCKGVREQGGQALVHIIKLSTRIDNVVNDLSGDVVSNDTEIRESIMTALQNILLAVGAKLQPATRTTVETRMLDLLFNEEEDVRVLAASVLGVCLTYTDDAVFDSIVSGKILTAAPSGVTEEDHGRCVALGQLLKYNGERCAPYHAAIIHNVTAYLKNDNLMTRKAAISVCKYVLNSFNGMTEENKNLVLNELITELTSCIYDTNSSVRYDTVVSISLFGKVCKDTHVNLLGALVPTLLKSVQDSYIPVKLASERALLHLLQIHENPEVLENYLQSVSPIDAKYLKTYVQRVLIKLPKSAEDDLGDF</sequence>
<feature type="repeat" description="HEAT" evidence="3">
    <location>
        <begin position="1532"/>
        <end position="1570"/>
    </location>
</feature>
<dbReference type="InterPro" id="IPR057546">
    <property type="entry name" value="HEAT_GCN1"/>
</dbReference>
<dbReference type="Pfam" id="PF25801">
    <property type="entry name" value="HEAT_GCN1_C_2"/>
    <property type="match status" value="1"/>
</dbReference>
<dbReference type="Pfam" id="PF23271">
    <property type="entry name" value="HEAT_GCN1"/>
    <property type="match status" value="1"/>
</dbReference>
<dbReference type="EMBL" id="LXWW01000320">
    <property type="protein sequence ID" value="OAO13845.1"/>
    <property type="molecule type" value="Genomic_DNA"/>
</dbReference>
<proteinExistence type="inferred from homology"/>
<protein>
    <submittedName>
        <fullName evidence="5">Translational activator GCN1</fullName>
    </submittedName>
</protein>
<dbReference type="SUPFAM" id="SSF48371">
    <property type="entry name" value="ARM repeat"/>
    <property type="match status" value="4"/>
</dbReference>
<gene>
    <name evidence="5" type="ORF">AV274_4520</name>
</gene>
<feature type="repeat" description="HEAT" evidence="3">
    <location>
        <begin position="1413"/>
        <end position="1451"/>
    </location>
</feature>
<dbReference type="InterPro" id="IPR034085">
    <property type="entry name" value="TOG"/>
</dbReference>
<dbReference type="SMART" id="SM01349">
    <property type="entry name" value="TOG"/>
    <property type="match status" value="1"/>
</dbReference>
<dbReference type="InterPro" id="IPR016024">
    <property type="entry name" value="ARM-type_fold"/>
</dbReference>
<reference evidence="5 6" key="1">
    <citation type="submission" date="2016-05" db="EMBL/GenBank/DDBJ databases">
        <title>Nuclear genome of Blastocystis sp. subtype 1 NandII.</title>
        <authorList>
            <person name="Gentekaki E."/>
            <person name="Curtis B."/>
            <person name="Stairs C."/>
            <person name="Eme L."/>
            <person name="Herman E."/>
            <person name="Klimes V."/>
            <person name="Arias M.C."/>
            <person name="Elias M."/>
            <person name="Hilliou F."/>
            <person name="Klute M."/>
            <person name="Malik S.-B."/>
            <person name="Pightling A."/>
            <person name="Rachubinski R."/>
            <person name="Salas D."/>
            <person name="Schlacht A."/>
            <person name="Suga H."/>
            <person name="Archibald J."/>
            <person name="Ball S.G."/>
            <person name="Clark G."/>
            <person name="Dacks J."/>
            <person name="Van Der Giezen M."/>
            <person name="Tsaousis A."/>
            <person name="Roger A."/>
        </authorList>
    </citation>
    <scope>NUCLEOTIDE SEQUENCE [LARGE SCALE GENOMIC DNA]</scope>
    <source>
        <strain evidence="6">ATCC 50177 / NandII</strain>
    </source>
</reference>
<evidence type="ECO:0000256" key="2">
    <source>
        <dbReference type="ARBA" id="ARBA00022737"/>
    </source>
</evidence>
<dbReference type="InterPro" id="IPR056810">
    <property type="entry name" value="GNC1-like_N"/>
</dbReference>
<dbReference type="PANTHER" id="PTHR23346">
    <property type="entry name" value="TRANSLATIONAL ACTIVATOR GCN1-RELATED"/>
    <property type="match status" value="1"/>
</dbReference>
<accession>A0A196S9V9</accession>
<comment type="caution">
    <text evidence="5">The sequence shown here is derived from an EMBL/GenBank/DDBJ whole genome shotgun (WGS) entry which is preliminary data.</text>
</comment>
<dbReference type="STRING" id="478820.A0A196S9V9"/>
<dbReference type="InterPro" id="IPR011989">
    <property type="entry name" value="ARM-like"/>
</dbReference>
<dbReference type="Gene3D" id="1.25.10.10">
    <property type="entry name" value="Leucine-rich Repeat Variant"/>
    <property type="match status" value="6"/>
</dbReference>
<keyword evidence="2" id="KW-0677">Repeat</keyword>
<dbReference type="Pfam" id="PF24987">
    <property type="entry name" value="HEAT_EF3_N"/>
    <property type="match status" value="2"/>
</dbReference>
<dbReference type="PANTHER" id="PTHR23346:SF7">
    <property type="entry name" value="STALLED RIBOSOME SENSOR GCN1"/>
    <property type="match status" value="1"/>
</dbReference>
<name>A0A196S9V9_BLAHN</name>
<dbReference type="GO" id="GO:0006417">
    <property type="term" value="P:regulation of translation"/>
    <property type="evidence" value="ECO:0007669"/>
    <property type="project" value="TreeGrafter"/>
</dbReference>
<dbReference type="GO" id="GO:0005829">
    <property type="term" value="C:cytosol"/>
    <property type="evidence" value="ECO:0007669"/>
    <property type="project" value="TreeGrafter"/>
</dbReference>
<dbReference type="Proteomes" id="UP000078348">
    <property type="component" value="Unassembled WGS sequence"/>
</dbReference>
<dbReference type="GO" id="GO:0034198">
    <property type="term" value="P:cellular response to amino acid starvation"/>
    <property type="evidence" value="ECO:0007669"/>
    <property type="project" value="TreeGrafter"/>
</dbReference>
<dbReference type="OrthoDB" id="5148094at2759"/>
<evidence type="ECO:0000256" key="1">
    <source>
        <dbReference type="ARBA" id="ARBA00007366"/>
    </source>
</evidence>
<dbReference type="GO" id="GO:0019887">
    <property type="term" value="F:protein kinase regulator activity"/>
    <property type="evidence" value="ECO:0007669"/>
    <property type="project" value="TreeGrafter"/>
</dbReference>
<evidence type="ECO:0000313" key="5">
    <source>
        <dbReference type="EMBL" id="OAO13845.1"/>
    </source>
</evidence>
<dbReference type="Pfam" id="PF24993">
    <property type="entry name" value="GNC1_N"/>
    <property type="match status" value="1"/>
</dbReference>
<organism evidence="5 6">
    <name type="scientific">Blastocystis sp. subtype 1 (strain ATCC 50177 / NandII)</name>
    <dbReference type="NCBI Taxonomy" id="478820"/>
    <lineage>
        <taxon>Eukaryota</taxon>
        <taxon>Sar</taxon>
        <taxon>Stramenopiles</taxon>
        <taxon>Bigyra</taxon>
        <taxon>Opalozoa</taxon>
        <taxon>Opalinata</taxon>
        <taxon>Blastocystidae</taxon>
        <taxon>Blastocystis</taxon>
    </lineage>
</organism>
<feature type="domain" description="TOG" evidence="4">
    <location>
        <begin position="1241"/>
        <end position="1471"/>
    </location>
</feature>